<dbReference type="Gene3D" id="4.10.240.10">
    <property type="entry name" value="Zn(2)-C6 fungal-type DNA-binding domain"/>
    <property type="match status" value="1"/>
</dbReference>
<dbReference type="GO" id="GO:0006351">
    <property type="term" value="P:DNA-templated transcription"/>
    <property type="evidence" value="ECO:0007669"/>
    <property type="project" value="InterPro"/>
</dbReference>
<evidence type="ECO:0000256" key="3">
    <source>
        <dbReference type="ARBA" id="ARBA00023163"/>
    </source>
</evidence>
<protein>
    <submittedName>
        <fullName evidence="7">Fungal-specific transcription factor</fullName>
    </submittedName>
</protein>
<dbReference type="OrthoDB" id="3266505at2759"/>
<dbReference type="SUPFAM" id="SSF57701">
    <property type="entry name" value="Zn2/Cys6 DNA-binding domain"/>
    <property type="match status" value="1"/>
</dbReference>
<dbReference type="CDD" id="cd12148">
    <property type="entry name" value="fungal_TF_MHR"/>
    <property type="match status" value="1"/>
</dbReference>
<dbReference type="GO" id="GO:0008270">
    <property type="term" value="F:zinc ion binding"/>
    <property type="evidence" value="ECO:0007669"/>
    <property type="project" value="InterPro"/>
</dbReference>
<dbReference type="Proteomes" id="UP000717696">
    <property type="component" value="Unassembled WGS sequence"/>
</dbReference>
<dbReference type="EMBL" id="JAGMUU010000013">
    <property type="protein sequence ID" value="KAH7140439.1"/>
    <property type="molecule type" value="Genomic_DNA"/>
</dbReference>
<evidence type="ECO:0000313" key="8">
    <source>
        <dbReference type="Proteomes" id="UP000717696"/>
    </source>
</evidence>
<keyword evidence="8" id="KW-1185">Reference proteome</keyword>
<dbReference type="GO" id="GO:0000981">
    <property type="term" value="F:DNA-binding transcription factor activity, RNA polymerase II-specific"/>
    <property type="evidence" value="ECO:0007669"/>
    <property type="project" value="InterPro"/>
</dbReference>
<sequence length="707" mass="78373">MATHSSTDQQGSSRPIACLNCRQRRSYCSKETPTCSRCHKKSLTCSYEETRKITISESCLRELESKAKAYEDAIHKRKRSGASRSRSASDETDGDFGDEHSFLKPFTQLSVNKPSSSFERPGSLDNFLRSVGKLLGFPDDDGSLDVNLNFYHPDALSFRRATSEIPLHLPPYNIALHLFAAQYAYIGTIFAFSEPRNTLNLLTQAYRGPPSLSDKEACLSYAKVLILLAFGQLYSVNQWVDCRGPPGFDYFMAVLSLLPDVHEEGSIACVEVLALVGYFMQSLNNKDAAFLYISMALRMAISLGLHQEVNPGDTTATSQRTILNQTLDEPAREHRRRVWWSVYSLDRILSVQAGNPLAIQDKDIGVALPSRLPEEALYCPAAVLCHYTQLSRILGDIHETIYCWSAKSSPITGNRLMASVQGIIHTLSNWNRNLPDELRFDPASPEFTRESVSTLAHYYQCISMAVRPFLFHVVRKRLKHTRSGQYSQGKERDWKEGLSSSTIKLIDICIGGAKDVVNMMTIAAQKDLVATYGYMDGEHVLSATIVLVMAYVAFPTTPSTTVAMRAGLKLLQTMSERGNSHLSSRYDLLRNMSLSAVPESINVEFSEHMALDFPSALTPQTLNSPGISNQNMFSVGSNSVRASTPATSQAWSSLSNVGGEPLCFPMVDNAALGEVFYDENSSPGVDLRVWEEGFANPSIDPGFDFPQ</sequence>
<keyword evidence="4" id="KW-0539">Nucleus</keyword>
<evidence type="ECO:0000256" key="2">
    <source>
        <dbReference type="ARBA" id="ARBA00023015"/>
    </source>
</evidence>
<evidence type="ECO:0000256" key="1">
    <source>
        <dbReference type="ARBA" id="ARBA00022723"/>
    </source>
</evidence>
<feature type="domain" description="Zn(2)-C6 fungal-type" evidence="6">
    <location>
        <begin position="17"/>
        <end position="47"/>
    </location>
</feature>
<dbReference type="SMART" id="SM00066">
    <property type="entry name" value="GAL4"/>
    <property type="match status" value="1"/>
</dbReference>
<feature type="region of interest" description="Disordered" evidence="5">
    <location>
        <begin position="73"/>
        <end position="97"/>
    </location>
</feature>
<keyword evidence="2" id="KW-0805">Transcription regulation</keyword>
<dbReference type="GO" id="GO:0003677">
    <property type="term" value="F:DNA binding"/>
    <property type="evidence" value="ECO:0007669"/>
    <property type="project" value="InterPro"/>
</dbReference>
<dbReference type="PROSITE" id="PS00463">
    <property type="entry name" value="ZN2_CY6_FUNGAL_1"/>
    <property type="match status" value="1"/>
</dbReference>
<dbReference type="PROSITE" id="PS50048">
    <property type="entry name" value="ZN2_CY6_FUNGAL_2"/>
    <property type="match status" value="1"/>
</dbReference>
<accession>A0A9P9EJ14</accession>
<evidence type="ECO:0000256" key="4">
    <source>
        <dbReference type="ARBA" id="ARBA00023242"/>
    </source>
</evidence>
<dbReference type="InterPro" id="IPR051127">
    <property type="entry name" value="Fungal_SecMet_Regulators"/>
</dbReference>
<keyword evidence="1" id="KW-0479">Metal-binding</keyword>
<evidence type="ECO:0000313" key="7">
    <source>
        <dbReference type="EMBL" id="KAH7140439.1"/>
    </source>
</evidence>
<proteinExistence type="predicted"/>
<dbReference type="Pfam" id="PF04082">
    <property type="entry name" value="Fungal_trans"/>
    <property type="match status" value="1"/>
</dbReference>
<dbReference type="SMART" id="SM00906">
    <property type="entry name" value="Fungal_trans"/>
    <property type="match status" value="1"/>
</dbReference>
<dbReference type="Pfam" id="PF00172">
    <property type="entry name" value="Zn_clus"/>
    <property type="match status" value="1"/>
</dbReference>
<evidence type="ECO:0000259" key="6">
    <source>
        <dbReference type="PROSITE" id="PS50048"/>
    </source>
</evidence>
<dbReference type="PANTHER" id="PTHR47424:SF6">
    <property type="entry name" value="PROLINE UTILIZATION TRANS-ACTIVATOR"/>
    <property type="match status" value="1"/>
</dbReference>
<organism evidence="7 8">
    <name type="scientific">Dactylonectria estremocensis</name>
    <dbReference type="NCBI Taxonomy" id="1079267"/>
    <lineage>
        <taxon>Eukaryota</taxon>
        <taxon>Fungi</taxon>
        <taxon>Dikarya</taxon>
        <taxon>Ascomycota</taxon>
        <taxon>Pezizomycotina</taxon>
        <taxon>Sordariomycetes</taxon>
        <taxon>Hypocreomycetidae</taxon>
        <taxon>Hypocreales</taxon>
        <taxon>Nectriaceae</taxon>
        <taxon>Dactylonectria</taxon>
    </lineage>
</organism>
<dbReference type="InterPro" id="IPR036864">
    <property type="entry name" value="Zn2-C6_fun-type_DNA-bd_sf"/>
</dbReference>
<dbReference type="PANTHER" id="PTHR47424">
    <property type="entry name" value="REGULATORY PROTEIN GAL4"/>
    <property type="match status" value="1"/>
</dbReference>
<comment type="caution">
    <text evidence="7">The sequence shown here is derived from an EMBL/GenBank/DDBJ whole genome shotgun (WGS) entry which is preliminary data.</text>
</comment>
<evidence type="ECO:0000256" key="5">
    <source>
        <dbReference type="SAM" id="MobiDB-lite"/>
    </source>
</evidence>
<dbReference type="InterPro" id="IPR007219">
    <property type="entry name" value="XnlR_reg_dom"/>
</dbReference>
<reference evidence="7" key="1">
    <citation type="journal article" date="2021" name="Nat. Commun.">
        <title>Genetic determinants of endophytism in the Arabidopsis root mycobiome.</title>
        <authorList>
            <person name="Mesny F."/>
            <person name="Miyauchi S."/>
            <person name="Thiergart T."/>
            <person name="Pickel B."/>
            <person name="Atanasova L."/>
            <person name="Karlsson M."/>
            <person name="Huettel B."/>
            <person name="Barry K.W."/>
            <person name="Haridas S."/>
            <person name="Chen C."/>
            <person name="Bauer D."/>
            <person name="Andreopoulos W."/>
            <person name="Pangilinan J."/>
            <person name="LaButti K."/>
            <person name="Riley R."/>
            <person name="Lipzen A."/>
            <person name="Clum A."/>
            <person name="Drula E."/>
            <person name="Henrissat B."/>
            <person name="Kohler A."/>
            <person name="Grigoriev I.V."/>
            <person name="Martin F.M."/>
            <person name="Hacquard S."/>
        </authorList>
    </citation>
    <scope>NUCLEOTIDE SEQUENCE</scope>
    <source>
        <strain evidence="7">MPI-CAGE-AT-0021</strain>
    </source>
</reference>
<dbReference type="AlphaFoldDB" id="A0A9P9EJ14"/>
<dbReference type="InterPro" id="IPR001138">
    <property type="entry name" value="Zn2Cys6_DnaBD"/>
</dbReference>
<dbReference type="CDD" id="cd00067">
    <property type="entry name" value="GAL4"/>
    <property type="match status" value="1"/>
</dbReference>
<name>A0A9P9EJ14_9HYPO</name>
<keyword evidence="3" id="KW-0804">Transcription</keyword>
<gene>
    <name evidence="7" type="ORF">B0J13DRAFT_638055</name>
</gene>